<gene>
    <name evidence="5" type="primary">LOC111099946</name>
</gene>
<evidence type="ECO:0000256" key="3">
    <source>
        <dbReference type="SAM" id="SignalP"/>
    </source>
</evidence>
<keyword evidence="4" id="KW-1185">Reference proteome</keyword>
<name>A0A8B8A9C5_CRAVI</name>
<feature type="region of interest" description="Disordered" evidence="1">
    <location>
        <begin position="179"/>
        <end position="287"/>
    </location>
</feature>
<dbReference type="AlphaFoldDB" id="A0A8B8A9C5"/>
<evidence type="ECO:0000256" key="2">
    <source>
        <dbReference type="SAM" id="Phobius"/>
    </source>
</evidence>
<feature type="transmembrane region" description="Helical" evidence="2">
    <location>
        <begin position="293"/>
        <end position="316"/>
    </location>
</feature>
<evidence type="ECO:0000313" key="4">
    <source>
        <dbReference type="Proteomes" id="UP000694844"/>
    </source>
</evidence>
<dbReference type="GeneID" id="111099946"/>
<keyword evidence="2" id="KW-0812">Transmembrane</keyword>
<feature type="chain" id="PRO_5034829245" evidence="3">
    <location>
        <begin position="38"/>
        <end position="424"/>
    </location>
</feature>
<feature type="compositionally biased region" description="Low complexity" evidence="1">
    <location>
        <begin position="264"/>
        <end position="285"/>
    </location>
</feature>
<sequence length="424" mass="45155">MEGGGCILFTGNYRKSGMLRELLILLWIMSIVDHGMGQTQCKKVSSGYSLPVASLCYKTTVSAGRVVLDGFLTYNSSTSVCSCSLTSTQSTSVNFTPLSSLQPNYPGCDSSIRVQNGGNIIIISCYVSGTITVSPSDTVTLTLERSVFGYNSDYCMLLQADNSNAVLTLSCDGDLNFPTTANTPAPTTTPQTTTTTTTRSTTTTTTTPRPITTTRQPDTTTTIRTTTQQPTTAAPTTHQPTTTSRATTTEIPTTSNAASPSTVAPTQTPSTKSTSAPTTSTKASPLADASSEWSYIIPIIGAGLVIVCAVVLAVWYNHRKTNRYLSDNRNGLYSFDNKLNSPYSRTNDDGPGMTSNLSAAKEINAIIVDDVRDDVSVSTNLSEGTFIRHSVRQPIGNDAPMYASVNKSVKINNPPPDAMATEEK</sequence>
<proteinExistence type="predicted"/>
<feature type="signal peptide" evidence="3">
    <location>
        <begin position="1"/>
        <end position="37"/>
    </location>
</feature>
<accession>A0A8B8A9C5</accession>
<dbReference type="KEGG" id="cvn:111099946"/>
<dbReference type="RefSeq" id="XP_022287183.1">
    <property type="nucleotide sequence ID" value="XM_022431475.1"/>
</dbReference>
<dbReference type="OrthoDB" id="6159132at2759"/>
<evidence type="ECO:0000313" key="5">
    <source>
        <dbReference type="RefSeq" id="XP_022287183.1"/>
    </source>
</evidence>
<dbReference type="Proteomes" id="UP000694844">
    <property type="component" value="Chromosome 6"/>
</dbReference>
<reference evidence="5" key="1">
    <citation type="submission" date="2025-08" db="UniProtKB">
        <authorList>
            <consortium name="RefSeq"/>
        </authorList>
    </citation>
    <scope>IDENTIFICATION</scope>
    <source>
        <tissue evidence="5">Whole sample</tissue>
    </source>
</reference>
<evidence type="ECO:0000256" key="1">
    <source>
        <dbReference type="SAM" id="MobiDB-lite"/>
    </source>
</evidence>
<organism evidence="4 5">
    <name type="scientific">Crassostrea virginica</name>
    <name type="common">Eastern oyster</name>
    <dbReference type="NCBI Taxonomy" id="6565"/>
    <lineage>
        <taxon>Eukaryota</taxon>
        <taxon>Metazoa</taxon>
        <taxon>Spiralia</taxon>
        <taxon>Lophotrochozoa</taxon>
        <taxon>Mollusca</taxon>
        <taxon>Bivalvia</taxon>
        <taxon>Autobranchia</taxon>
        <taxon>Pteriomorphia</taxon>
        <taxon>Ostreida</taxon>
        <taxon>Ostreoidea</taxon>
        <taxon>Ostreidae</taxon>
        <taxon>Crassostrea</taxon>
    </lineage>
</organism>
<keyword evidence="2" id="KW-1133">Transmembrane helix</keyword>
<protein>
    <submittedName>
        <fullName evidence="5">Mucin-2-like</fullName>
    </submittedName>
</protein>
<keyword evidence="2" id="KW-0472">Membrane</keyword>
<keyword evidence="3" id="KW-0732">Signal</keyword>
<feature type="compositionally biased region" description="Low complexity" evidence="1">
    <location>
        <begin position="179"/>
        <end position="255"/>
    </location>
</feature>